<dbReference type="InterPro" id="IPR001296">
    <property type="entry name" value="Glyco_trans_1"/>
</dbReference>
<dbReference type="Pfam" id="PF00534">
    <property type="entry name" value="Glycos_transf_1"/>
    <property type="match status" value="1"/>
</dbReference>
<dbReference type="SUPFAM" id="SSF53756">
    <property type="entry name" value="UDP-Glycosyltransferase/glycogen phosphorylase"/>
    <property type="match status" value="1"/>
</dbReference>
<dbReference type="RefSeq" id="WP_147122160.1">
    <property type="nucleotide sequence ID" value="NZ_VOPY01000001.1"/>
</dbReference>
<evidence type="ECO:0000256" key="2">
    <source>
        <dbReference type="ARBA" id="ARBA00022676"/>
    </source>
</evidence>
<dbReference type="PANTHER" id="PTHR12526">
    <property type="entry name" value="GLYCOSYLTRANSFERASE"/>
    <property type="match status" value="1"/>
</dbReference>
<evidence type="ECO:0000256" key="3">
    <source>
        <dbReference type="ARBA" id="ARBA00022679"/>
    </source>
</evidence>
<protein>
    <submittedName>
        <fullName evidence="6">Glycosyltransferase</fullName>
    </submittedName>
</protein>
<evidence type="ECO:0000259" key="5">
    <source>
        <dbReference type="Pfam" id="PF13439"/>
    </source>
</evidence>
<organism evidence="6 7">
    <name type="scientific">Flavisphingopyxis soli</name>
    <dbReference type="NCBI Taxonomy" id="2601267"/>
    <lineage>
        <taxon>Bacteria</taxon>
        <taxon>Pseudomonadati</taxon>
        <taxon>Pseudomonadota</taxon>
        <taxon>Alphaproteobacteria</taxon>
        <taxon>Sphingomonadales</taxon>
        <taxon>Sphingopyxidaceae</taxon>
        <taxon>Flavisphingopyxis</taxon>
    </lineage>
</organism>
<dbReference type="OrthoDB" id="9781738at2"/>
<comment type="similarity">
    <text evidence="1">Belongs to the glycosyltransferase group 1 family. Glycosyltransferase 4 subfamily.</text>
</comment>
<dbReference type="EMBL" id="VOPY01000001">
    <property type="protein sequence ID" value="TXC74224.1"/>
    <property type="molecule type" value="Genomic_DNA"/>
</dbReference>
<dbReference type="Gene3D" id="3.40.50.2000">
    <property type="entry name" value="Glycogen Phosphorylase B"/>
    <property type="match status" value="2"/>
</dbReference>
<keyword evidence="7" id="KW-1185">Reference proteome</keyword>
<proteinExistence type="inferred from homology"/>
<keyword evidence="3 6" id="KW-0808">Transferase</keyword>
<evidence type="ECO:0000259" key="4">
    <source>
        <dbReference type="Pfam" id="PF00534"/>
    </source>
</evidence>
<dbReference type="Pfam" id="PF13439">
    <property type="entry name" value="Glyco_transf_4"/>
    <property type="match status" value="1"/>
</dbReference>
<dbReference type="GO" id="GO:0016757">
    <property type="term" value="F:glycosyltransferase activity"/>
    <property type="evidence" value="ECO:0007669"/>
    <property type="project" value="UniProtKB-KW"/>
</dbReference>
<comment type="caution">
    <text evidence="6">The sequence shown here is derived from an EMBL/GenBank/DDBJ whole genome shotgun (WGS) entry which is preliminary data.</text>
</comment>
<sequence>MLAIISHAFDQPSETFIRDHVACLAPGDTALVARKGSPPAGFDGPFLALGGKTHAPLYVLDYLVRRALGLARKPRPACMTRRETARLQGFLQHHNVTTVLVEHGHVGAEFADALCAAGVRLFVHFHGHDANILARFAGFAERYRALFAQADGIVVTSTFMADRLVALGCPEAKLIVCPVGIDTRRFVPAHDRPVTKRIVAIGRLIPLKGPLEAISAFAKVVESHPDAHFDVIGDGPLRQRCIDHARALGVSERVHFHLAQPVDRVVELLQGASVFIQHGMTQADGAAEAFGLAPLEAGACGLPVVVTRHGGMAETVVDGRTGMLVAEGDIDGMAQEIVELLADPARAQAMGAAGRERVLTHYDQGDCCRRLAQAMNLAAKNA</sequence>
<gene>
    <name evidence="6" type="ORF">FSZ31_05825</name>
</gene>
<name>A0A5C6UNS8_9SPHN</name>
<evidence type="ECO:0000256" key="1">
    <source>
        <dbReference type="ARBA" id="ARBA00009481"/>
    </source>
</evidence>
<evidence type="ECO:0000313" key="7">
    <source>
        <dbReference type="Proteomes" id="UP000321129"/>
    </source>
</evidence>
<dbReference type="Proteomes" id="UP000321129">
    <property type="component" value="Unassembled WGS sequence"/>
</dbReference>
<feature type="domain" description="Glycosyltransferase subfamily 4-like N-terminal" evidence="5">
    <location>
        <begin position="65"/>
        <end position="185"/>
    </location>
</feature>
<feature type="domain" description="Glycosyl transferase family 1" evidence="4">
    <location>
        <begin position="196"/>
        <end position="357"/>
    </location>
</feature>
<dbReference type="AlphaFoldDB" id="A0A5C6UNS8"/>
<dbReference type="InterPro" id="IPR028098">
    <property type="entry name" value="Glyco_trans_4-like_N"/>
</dbReference>
<accession>A0A5C6UNS8</accession>
<evidence type="ECO:0000313" key="6">
    <source>
        <dbReference type="EMBL" id="TXC74224.1"/>
    </source>
</evidence>
<keyword evidence="2" id="KW-0328">Glycosyltransferase</keyword>
<dbReference type="PANTHER" id="PTHR12526:SF640">
    <property type="entry name" value="COLANIC ACID BIOSYNTHESIS GLYCOSYLTRANSFERASE WCAL-RELATED"/>
    <property type="match status" value="1"/>
</dbReference>
<reference evidence="6 7" key="1">
    <citation type="submission" date="2019-08" db="EMBL/GenBank/DDBJ databases">
        <title>Sphingorhabdus soil sp. nov., isolated from arctic soil.</title>
        <authorList>
            <person name="Liu Y."/>
        </authorList>
    </citation>
    <scope>NUCLEOTIDE SEQUENCE [LARGE SCALE GENOMIC DNA]</scope>
    <source>
        <strain evidence="6 7">D-2Q-5-6</strain>
    </source>
</reference>